<feature type="chain" id="PRO_5016481285" evidence="2">
    <location>
        <begin position="28"/>
        <end position="476"/>
    </location>
</feature>
<reference evidence="3 4" key="1">
    <citation type="submission" date="2018-05" db="EMBL/GenBank/DDBJ databases">
        <title>Integrated omic analyses show evidence that a Ca. Accumulibacter phosphatis strain performs denitrification under micro-aerobic conditions.</title>
        <authorList>
            <person name="Camejo P.Y."/>
            <person name="Katherine M.D."/>
            <person name="Daniel N.R."/>
        </authorList>
    </citation>
    <scope>NUCLEOTIDE SEQUENCE [LARGE SCALE GENOMIC DNA]</scope>
    <source>
        <strain evidence="3">UW-LDO-IC</strain>
    </source>
</reference>
<evidence type="ECO:0000313" key="3">
    <source>
        <dbReference type="EMBL" id="RDE50680.1"/>
    </source>
</evidence>
<dbReference type="InterPro" id="IPR010131">
    <property type="entry name" value="MdtP/NodT-like"/>
</dbReference>
<evidence type="ECO:0000256" key="2">
    <source>
        <dbReference type="RuleBase" id="RU362097"/>
    </source>
</evidence>
<dbReference type="InterPro" id="IPR003423">
    <property type="entry name" value="OMP_efflux"/>
</dbReference>
<name>A0A369XMU4_9PROT</name>
<dbReference type="Pfam" id="PF02321">
    <property type="entry name" value="OEP"/>
    <property type="match status" value="2"/>
</dbReference>
<comment type="caution">
    <text evidence="3">The sequence shown here is derived from an EMBL/GenBank/DDBJ whole genome shotgun (WGS) entry which is preliminary data.</text>
</comment>
<proteinExistence type="inferred from homology"/>
<organism evidence="3 4">
    <name type="scientific">Candidatus Accumulibacter meliphilus</name>
    <dbReference type="NCBI Taxonomy" id="2211374"/>
    <lineage>
        <taxon>Bacteria</taxon>
        <taxon>Pseudomonadati</taxon>
        <taxon>Pseudomonadota</taxon>
        <taxon>Betaproteobacteria</taxon>
        <taxon>Candidatus Accumulibacter</taxon>
    </lineage>
</organism>
<accession>A0A369XMU4</accession>
<dbReference type="PANTHER" id="PTHR30203:SF32">
    <property type="entry name" value="CATION EFFLUX SYSTEM PROTEIN CUSC"/>
    <property type="match status" value="1"/>
</dbReference>
<keyword evidence="2" id="KW-0564">Palmitate</keyword>
<feature type="signal peptide" evidence="2">
    <location>
        <begin position="1"/>
        <end position="27"/>
    </location>
</feature>
<protein>
    <submittedName>
        <fullName evidence="3">Transporter</fullName>
    </submittedName>
</protein>
<keyword evidence="2" id="KW-1134">Transmembrane beta strand</keyword>
<dbReference type="GO" id="GO:0015562">
    <property type="term" value="F:efflux transmembrane transporter activity"/>
    <property type="evidence" value="ECO:0007669"/>
    <property type="project" value="InterPro"/>
</dbReference>
<dbReference type="Proteomes" id="UP000253831">
    <property type="component" value="Unassembled WGS sequence"/>
</dbReference>
<dbReference type="PANTHER" id="PTHR30203">
    <property type="entry name" value="OUTER MEMBRANE CATION EFFLUX PROTEIN"/>
    <property type="match status" value="1"/>
</dbReference>
<dbReference type="Gene3D" id="2.20.200.10">
    <property type="entry name" value="Outer membrane efflux proteins (OEP)"/>
    <property type="match status" value="1"/>
</dbReference>
<dbReference type="SUPFAM" id="SSF56954">
    <property type="entry name" value="Outer membrane efflux proteins (OEP)"/>
    <property type="match status" value="1"/>
</dbReference>
<evidence type="ECO:0000256" key="1">
    <source>
        <dbReference type="ARBA" id="ARBA00007613"/>
    </source>
</evidence>
<dbReference type="PROSITE" id="PS51257">
    <property type="entry name" value="PROKAR_LIPOPROTEIN"/>
    <property type="match status" value="1"/>
</dbReference>
<comment type="similarity">
    <text evidence="1 2">Belongs to the outer membrane factor (OMF) (TC 1.B.17) family.</text>
</comment>
<gene>
    <name evidence="3" type="ORF">DVS81_10130</name>
</gene>
<dbReference type="AlphaFoldDB" id="A0A369XMU4"/>
<keyword evidence="2" id="KW-0472">Membrane</keyword>
<sequence length="476" mass="49776">MLFQHLRNPRSAAAVAALLFLSACASAPPGAAPSSEPLIGSVVPARLDGASGSATDEALPDTAATSWQHLIQDARLRAVVSLALAHNRDLRLAALNIDAARARYRITDAARWPTVTAGLGGLVSRGSTAAGDSGDISRQLTASLAITSWELDLWGRLGQLKDAALNRYLATEAARDGVQSALIAEVAQAWLTVQANQTLAELVQQTVDSRERSLDVTQRRYSAGALSGLDTAAAQAALETALGDRASAQTSLTQSLNALRLLVGADVPTDLLPQADATADSVALAAVPGGLSSEVLLQRPDVKADYRSVQAALAEVGAARAALLPTITLTAVTGSASQALTELFSAGSGPWSLAPSLRLPLLDGGASSANVEVAEVNRQIEFTTYERTVQTAFKEVADALAVREHLDARLQAQEKLVDAYQRSLLLTERQYQAGSVNALIVLDAQRSLYAAQQGLIGLRLTEQANRLALYKALGGA</sequence>
<dbReference type="NCBIfam" id="TIGR01845">
    <property type="entry name" value="outer_NodT"/>
    <property type="match status" value="1"/>
</dbReference>
<dbReference type="EMBL" id="QPGA01000016">
    <property type="protein sequence ID" value="RDE50680.1"/>
    <property type="molecule type" value="Genomic_DNA"/>
</dbReference>
<evidence type="ECO:0000313" key="4">
    <source>
        <dbReference type="Proteomes" id="UP000253831"/>
    </source>
</evidence>
<dbReference type="GO" id="GO:0005886">
    <property type="term" value="C:plasma membrane"/>
    <property type="evidence" value="ECO:0007669"/>
    <property type="project" value="UniProtKB-SubCell"/>
</dbReference>
<comment type="subcellular location">
    <subcellularLocation>
        <location evidence="2">Cell membrane</location>
        <topology evidence="2">Lipid-anchor</topology>
    </subcellularLocation>
</comment>
<keyword evidence="2" id="KW-0812">Transmembrane</keyword>
<dbReference type="Gene3D" id="1.20.1600.10">
    <property type="entry name" value="Outer membrane efflux proteins (OEP)"/>
    <property type="match status" value="1"/>
</dbReference>
<keyword evidence="2" id="KW-0732">Signal</keyword>
<keyword evidence="2" id="KW-0449">Lipoprotein</keyword>